<dbReference type="PANTHER" id="PTHR10953">
    <property type="entry name" value="UBIQUITIN-ACTIVATING ENZYME E1"/>
    <property type="match status" value="1"/>
</dbReference>
<evidence type="ECO:0000313" key="3">
    <source>
        <dbReference type="Proteomes" id="UP001162734"/>
    </source>
</evidence>
<name>A0ABN6NC75_9BACT</name>
<dbReference type="InterPro" id="IPR000594">
    <property type="entry name" value="ThiF_NAD_FAD-bd"/>
</dbReference>
<dbReference type="GO" id="GO:0016779">
    <property type="term" value="F:nucleotidyltransferase activity"/>
    <property type="evidence" value="ECO:0007669"/>
    <property type="project" value="UniProtKB-KW"/>
</dbReference>
<sequence length="271" mass="28874">MRRLSLAPGLSQAERERYRRQLRLAGFGEAAQLRLRSASVLVSGCGGVGGAAALYLAAAGVGHLVLSRGGPLALEDLNRQVLATEDRVGWPAVWEVRDAVRRVNRHVQVDAVEEPIRRDGARRQVRRVDLALDAAAAFAERDALNRACVALRRPMVEVAVDDFAGHLTTFLPGETPCLHCLYRLRAEPDPDGPGVLGAAAGAMGCLAALEALKVLGRFGTPLAGRMLSVDLAAPRFSTYTVRRDPRCAVCAPPFPGGGGRAEGAARRTGSW</sequence>
<dbReference type="Pfam" id="PF00899">
    <property type="entry name" value="ThiF"/>
    <property type="match status" value="1"/>
</dbReference>
<dbReference type="PANTHER" id="PTHR10953:SF102">
    <property type="entry name" value="ADENYLYLTRANSFERASE AND SULFURTRANSFERASE MOCS3"/>
    <property type="match status" value="1"/>
</dbReference>
<organism evidence="2 3">
    <name type="scientific">Anaeromyxobacter paludicola</name>
    <dbReference type="NCBI Taxonomy" id="2918171"/>
    <lineage>
        <taxon>Bacteria</taxon>
        <taxon>Pseudomonadati</taxon>
        <taxon>Myxococcota</taxon>
        <taxon>Myxococcia</taxon>
        <taxon>Myxococcales</taxon>
        <taxon>Cystobacterineae</taxon>
        <taxon>Anaeromyxobacteraceae</taxon>
        <taxon>Anaeromyxobacter</taxon>
    </lineage>
</organism>
<evidence type="ECO:0000259" key="1">
    <source>
        <dbReference type="Pfam" id="PF00899"/>
    </source>
</evidence>
<keyword evidence="2" id="KW-0548">Nucleotidyltransferase</keyword>
<dbReference type="InterPro" id="IPR045886">
    <property type="entry name" value="ThiF/MoeB/HesA"/>
</dbReference>
<keyword evidence="2" id="KW-0808">Transferase</keyword>
<evidence type="ECO:0000313" key="2">
    <source>
        <dbReference type="EMBL" id="BDG10849.1"/>
    </source>
</evidence>
<dbReference type="Gene3D" id="3.40.50.720">
    <property type="entry name" value="NAD(P)-binding Rossmann-like Domain"/>
    <property type="match status" value="1"/>
</dbReference>
<dbReference type="InterPro" id="IPR035985">
    <property type="entry name" value="Ubiquitin-activating_enz"/>
</dbReference>
<protein>
    <submittedName>
        <fullName evidence="2">Molybdopterin-synthase adenylyltransferase MoeB</fullName>
    </submittedName>
</protein>
<dbReference type="RefSeq" id="WP_248343439.1">
    <property type="nucleotide sequence ID" value="NZ_AP025592.1"/>
</dbReference>
<accession>A0ABN6NC75</accession>
<gene>
    <name evidence="2" type="primary">moeB</name>
    <name evidence="2" type="ORF">AMPC_39620</name>
</gene>
<reference evidence="3" key="1">
    <citation type="journal article" date="2022" name="Int. J. Syst. Evol. Microbiol.">
        <title>Anaeromyxobacter oryzae sp. nov., Anaeromyxobacter diazotrophicus sp. nov. and Anaeromyxobacter paludicola sp. nov., isolated from paddy soils.</title>
        <authorList>
            <person name="Itoh H."/>
            <person name="Xu Z."/>
            <person name="Mise K."/>
            <person name="Masuda Y."/>
            <person name="Ushijima N."/>
            <person name="Hayakawa C."/>
            <person name="Shiratori Y."/>
            <person name="Senoo K."/>
        </authorList>
    </citation>
    <scope>NUCLEOTIDE SEQUENCE [LARGE SCALE GENOMIC DNA]</scope>
    <source>
        <strain evidence="3">Red630</strain>
    </source>
</reference>
<feature type="domain" description="THIF-type NAD/FAD binding fold" evidence="1">
    <location>
        <begin position="18"/>
        <end position="248"/>
    </location>
</feature>
<dbReference type="SUPFAM" id="SSF69572">
    <property type="entry name" value="Activating enzymes of the ubiquitin-like proteins"/>
    <property type="match status" value="1"/>
</dbReference>
<keyword evidence="3" id="KW-1185">Reference proteome</keyword>
<dbReference type="Proteomes" id="UP001162734">
    <property type="component" value="Chromosome"/>
</dbReference>
<proteinExistence type="predicted"/>
<dbReference type="EMBL" id="AP025592">
    <property type="protein sequence ID" value="BDG10849.1"/>
    <property type="molecule type" value="Genomic_DNA"/>
</dbReference>